<dbReference type="InterPro" id="IPR013976">
    <property type="entry name" value="HDOD"/>
</dbReference>
<feature type="region of interest" description="Disordered" evidence="1">
    <location>
        <begin position="1"/>
        <end position="30"/>
    </location>
</feature>
<dbReference type="AlphaFoldDB" id="A0A5B7YH22"/>
<dbReference type="KEGG" id="salk:FBQ74_15665"/>
<dbReference type="Proteomes" id="UP000304912">
    <property type="component" value="Chromosome"/>
</dbReference>
<evidence type="ECO:0000313" key="3">
    <source>
        <dbReference type="EMBL" id="QCZ94815.1"/>
    </source>
</evidence>
<sequence>MLATLSSDNTARNYLHTPHSTPGSEATQSSVPAAVNIEAQFEQFMLQSGNIRPLVRRRPGEVRFEDSEQSYARRRLLEIEKITLKSKQRHAQSSASLADKISHVLHQSVCMQIDQHLDRPATLFSQYIGCAATMANLFRLLHSGSGSIAKVTSLIASVPWMEQGLIRLVNRSALRRRDAQGNARTVKQLRTALSYLGIDNLAVLIPTLISERVAPASRHGFIKISEQHQAFASASTTTAVHLAKHTGQCANSAAVLCMAFNVARAILCHRFFSDFDNVQKAMLSEARQRNAQKQQDILSDITPCARHLQKLIEQKADGLAASLIGVLNLSSDTLNSTALRVAEKATDSEPLAKIIIQARQYAKVRMLYRARLLTKETGKIALRSQQYPAGSLDLLKSGDIFANPAAFLVSI</sequence>
<dbReference type="RefSeq" id="WP_139757551.1">
    <property type="nucleotide sequence ID" value="NZ_CP039852.1"/>
</dbReference>
<dbReference type="SUPFAM" id="SSF109604">
    <property type="entry name" value="HD-domain/PDEase-like"/>
    <property type="match status" value="1"/>
</dbReference>
<feature type="domain" description="HDOD" evidence="2">
    <location>
        <begin position="133"/>
        <end position="288"/>
    </location>
</feature>
<protein>
    <submittedName>
        <fullName evidence="3">HDOD domain-containing protein</fullName>
    </submittedName>
</protein>
<organism evidence="3 4">
    <name type="scientific">Salinimonas iocasae</name>
    <dbReference type="NCBI Taxonomy" id="2572577"/>
    <lineage>
        <taxon>Bacteria</taxon>
        <taxon>Pseudomonadati</taxon>
        <taxon>Pseudomonadota</taxon>
        <taxon>Gammaproteobacteria</taxon>
        <taxon>Alteromonadales</taxon>
        <taxon>Alteromonadaceae</taxon>
        <taxon>Alteromonas/Salinimonas group</taxon>
        <taxon>Salinimonas</taxon>
    </lineage>
</organism>
<proteinExistence type="predicted"/>
<dbReference type="Pfam" id="PF08668">
    <property type="entry name" value="HDOD"/>
    <property type="match status" value="1"/>
</dbReference>
<dbReference type="EMBL" id="CP039852">
    <property type="protein sequence ID" value="QCZ94815.1"/>
    <property type="molecule type" value="Genomic_DNA"/>
</dbReference>
<evidence type="ECO:0000259" key="2">
    <source>
        <dbReference type="Pfam" id="PF08668"/>
    </source>
</evidence>
<accession>A0A5B7YH22</accession>
<reference evidence="3 4" key="1">
    <citation type="submission" date="2019-04" db="EMBL/GenBank/DDBJ databases">
        <title>Salinimonas iocasae sp. nov., a halophilic bacterium isolated from the outer tube casing of tubeworms in Okinawa Trough.</title>
        <authorList>
            <person name="Zhang H."/>
            <person name="Wang H."/>
            <person name="Li C."/>
        </authorList>
    </citation>
    <scope>NUCLEOTIDE SEQUENCE [LARGE SCALE GENOMIC DNA]</scope>
    <source>
        <strain evidence="3 4">KX18D6</strain>
    </source>
</reference>
<keyword evidence="4" id="KW-1185">Reference proteome</keyword>
<evidence type="ECO:0000256" key="1">
    <source>
        <dbReference type="SAM" id="MobiDB-lite"/>
    </source>
</evidence>
<dbReference type="Gene3D" id="1.10.3210.10">
    <property type="entry name" value="Hypothetical protein af1432"/>
    <property type="match status" value="1"/>
</dbReference>
<dbReference type="OrthoDB" id="6233174at2"/>
<gene>
    <name evidence="3" type="ORF">FBQ74_15665</name>
</gene>
<evidence type="ECO:0000313" key="4">
    <source>
        <dbReference type="Proteomes" id="UP000304912"/>
    </source>
</evidence>
<name>A0A5B7YH22_9ALTE</name>